<keyword evidence="1" id="KW-1188">Viral release from host cell</keyword>
<evidence type="ECO:0000256" key="4">
    <source>
        <dbReference type="SAM" id="Phobius"/>
    </source>
</evidence>
<evidence type="ECO:0000256" key="1">
    <source>
        <dbReference type="ARBA" id="ARBA00022612"/>
    </source>
</evidence>
<keyword evidence="2" id="KW-0175">Coiled coil</keyword>
<feature type="coiled-coil region" evidence="2">
    <location>
        <begin position="139"/>
        <end position="176"/>
    </location>
</feature>
<dbReference type="PANTHER" id="PTHR37813">
    <property type="entry name" value="FELS-2 PROPHAGE PROTEIN"/>
    <property type="match status" value="1"/>
</dbReference>
<gene>
    <name evidence="6" type="ORF">SAMN05421509_10752</name>
</gene>
<reference evidence="6 7" key="1">
    <citation type="submission" date="2017-08" db="EMBL/GenBank/DDBJ databases">
        <authorList>
            <person name="de Groot N.N."/>
        </authorList>
    </citation>
    <scope>NUCLEOTIDE SEQUENCE [LARGE SCALE GENOMIC DNA]</scope>
    <source>
        <strain evidence="6 7">USBA 855</strain>
    </source>
</reference>
<dbReference type="EMBL" id="OBQJ01000007">
    <property type="protein sequence ID" value="SOC56456.1"/>
    <property type="molecule type" value="Genomic_DNA"/>
</dbReference>
<accession>A0A285VT97</accession>
<dbReference type="OrthoDB" id="8019720at2"/>
<keyword evidence="4" id="KW-0812">Transmembrane</keyword>
<feature type="transmembrane region" description="Helical" evidence="4">
    <location>
        <begin position="541"/>
        <end position="567"/>
    </location>
</feature>
<dbReference type="InterPro" id="IPR010090">
    <property type="entry name" value="Phage_tape_meas"/>
</dbReference>
<protein>
    <submittedName>
        <fullName evidence="6">Phage tail tape measure protein, TP901 family, core region</fullName>
    </submittedName>
</protein>
<feature type="domain" description="Phage tail tape measure protein" evidence="5">
    <location>
        <begin position="240"/>
        <end position="440"/>
    </location>
</feature>
<evidence type="ECO:0000256" key="3">
    <source>
        <dbReference type="SAM" id="MobiDB-lite"/>
    </source>
</evidence>
<feature type="transmembrane region" description="Helical" evidence="4">
    <location>
        <begin position="615"/>
        <end position="636"/>
    </location>
</feature>
<dbReference type="Pfam" id="PF10145">
    <property type="entry name" value="PhageMin_Tail"/>
    <property type="match status" value="1"/>
</dbReference>
<sequence>MARDLKLQVVLDAGDKATGPLKKISKGSSKTADALRASKDELRKLERQQRDLGSFRKLKEATRENGEALSAAQERLRNMRGELKRTDAPTEKFQRQFKQAHDEVERLNGKLGDQRRRLGELRGSLRHGGVSTDNLGRSEDRLAEQIREANTQFDAQKRKMGQVAEAQRKAKRANDQFHRGIGRANGMRGAGMTGLATGGAALYGASRLLAPGVEYGQQMSAVQAVGRFNADDEQFKALKQQSRDLGSSTQFSAGEVGSGQEFLLRAGMSAKAIKSSMKDVLSLAVANNTELGRTADIASNIAGTFKIDLEKEGAMGHVADVLSATASRANVDLEKLGNTVKYLGGAEDLDLTLEQASAMAGLLGNIGIQGSQAGTTLRGMMNRLTDPTAEAAGVIDRLGVKVSNADGEMRAMPEILRDINAATKDLGNADRKQALQQIFGAEAGSGMAELVSQMSTGKLDGLIEKLRVANGENERMASTMKDNLGGDLKSLQSAWEEVGISITDTNNGPLRELIQNVTAITRWVGDWIKQNPELASSIAKAAAGLAALVAVGGAFTIMMASLLGPIVTVRLGLSMLGIQTGGLGGKIYSLTSKILPALGRGILMIGRTLALAGRLLLMNPIGLAITALAGAAYLIYKNWEPISQFFKDRWADVKAAFSQGTGAVLQLLLNWNPIGLLYRGITAGLEKLGIEIPDKFKSLGGFIVDGLIGGLTGKLAALKDKVVGMANNVKGWFADVLDINSPSRVFAQFGGYTVDGLNQGLDAQRNEPARRIAQIAKSVTRAGAGMALGAATLPAAASPDVAQQEPIRFDTRPPLAAGGGQQSVDNSVNIGDIYVQPAPGMDERQLAQYVAQEVQRALADAQREQDARRRSSLHDIE</sequence>
<keyword evidence="4" id="KW-1133">Transmembrane helix</keyword>
<name>A0A285VT97_9GAMM</name>
<dbReference type="Proteomes" id="UP000219023">
    <property type="component" value="Unassembled WGS sequence"/>
</dbReference>
<dbReference type="RefSeq" id="WP_097023392.1">
    <property type="nucleotide sequence ID" value="NZ_OBQJ01000007.1"/>
</dbReference>
<feature type="compositionally biased region" description="Basic and acidic residues" evidence="3">
    <location>
        <begin position="861"/>
        <end position="877"/>
    </location>
</feature>
<dbReference type="PANTHER" id="PTHR37813:SF1">
    <property type="entry name" value="FELS-2 PROPHAGE PROTEIN"/>
    <property type="match status" value="1"/>
</dbReference>
<evidence type="ECO:0000256" key="2">
    <source>
        <dbReference type="SAM" id="Coils"/>
    </source>
</evidence>
<dbReference type="AlphaFoldDB" id="A0A285VT97"/>
<feature type="region of interest" description="Disordered" evidence="3">
    <location>
        <begin position="856"/>
        <end position="877"/>
    </location>
</feature>
<evidence type="ECO:0000313" key="7">
    <source>
        <dbReference type="Proteomes" id="UP000219023"/>
    </source>
</evidence>
<keyword evidence="4" id="KW-0472">Membrane</keyword>
<evidence type="ECO:0000313" key="6">
    <source>
        <dbReference type="EMBL" id="SOC56456.1"/>
    </source>
</evidence>
<organism evidence="6 7">
    <name type="scientific">Chromohalobacter canadensis</name>
    <dbReference type="NCBI Taxonomy" id="141389"/>
    <lineage>
        <taxon>Bacteria</taxon>
        <taxon>Pseudomonadati</taxon>
        <taxon>Pseudomonadota</taxon>
        <taxon>Gammaproteobacteria</taxon>
        <taxon>Oceanospirillales</taxon>
        <taxon>Halomonadaceae</taxon>
        <taxon>Chromohalobacter</taxon>
    </lineage>
</organism>
<evidence type="ECO:0000259" key="5">
    <source>
        <dbReference type="Pfam" id="PF10145"/>
    </source>
</evidence>
<dbReference type="NCBIfam" id="TIGR01760">
    <property type="entry name" value="tape_meas_TP901"/>
    <property type="match status" value="1"/>
</dbReference>
<proteinExistence type="predicted"/>